<proteinExistence type="predicted"/>
<dbReference type="Proteomes" id="UP000251075">
    <property type="component" value="Unassembled WGS sequence"/>
</dbReference>
<feature type="region of interest" description="Disordered" evidence="1">
    <location>
        <begin position="1"/>
        <end position="99"/>
    </location>
</feature>
<dbReference type="EMBL" id="PGTO01000038">
    <property type="protein sequence ID" value="RAU20082.1"/>
    <property type="molecule type" value="Genomic_DNA"/>
</dbReference>
<organism evidence="2 3">
    <name type="scientific">Paramagnetospirillum kuznetsovii</name>
    <dbReference type="NCBI Taxonomy" id="2053833"/>
    <lineage>
        <taxon>Bacteria</taxon>
        <taxon>Pseudomonadati</taxon>
        <taxon>Pseudomonadota</taxon>
        <taxon>Alphaproteobacteria</taxon>
        <taxon>Rhodospirillales</taxon>
        <taxon>Magnetospirillaceae</taxon>
        <taxon>Paramagnetospirillum</taxon>
    </lineage>
</organism>
<feature type="compositionally biased region" description="Basic residues" evidence="1">
    <location>
        <begin position="78"/>
        <end position="99"/>
    </location>
</feature>
<protein>
    <submittedName>
        <fullName evidence="2">Uncharacterized protein</fullName>
    </submittedName>
</protein>
<evidence type="ECO:0000313" key="2">
    <source>
        <dbReference type="EMBL" id="RAU20082.1"/>
    </source>
</evidence>
<keyword evidence="3" id="KW-1185">Reference proteome</keyword>
<evidence type="ECO:0000313" key="3">
    <source>
        <dbReference type="Proteomes" id="UP000251075"/>
    </source>
</evidence>
<name>A0A364NSS9_9PROT</name>
<feature type="compositionally biased region" description="Basic residues" evidence="1">
    <location>
        <begin position="1"/>
        <end position="17"/>
    </location>
</feature>
<accession>A0A364NSS9</accession>
<comment type="caution">
    <text evidence="2">The sequence shown here is derived from an EMBL/GenBank/DDBJ whole genome shotgun (WGS) entry which is preliminary data.</text>
</comment>
<dbReference type="AlphaFoldDB" id="A0A364NSS9"/>
<sequence>MESRQRHPRRRHRRHLLQRSQQAAPASLSRVPRPYPHPPIPSLGRGHGGRCGRPSICPCHRPSDRPQPCAARPPNHDPRRRRYRRLRRHGHRERRTRSR</sequence>
<evidence type="ECO:0000256" key="1">
    <source>
        <dbReference type="SAM" id="MobiDB-lite"/>
    </source>
</evidence>
<reference evidence="2 3" key="1">
    <citation type="submission" date="2017-11" db="EMBL/GenBank/DDBJ databases">
        <title>Draft genome sequence of magnetotactic bacterium Magnetospirillum kuznetsovii LBB-42.</title>
        <authorList>
            <person name="Grouzdev D.S."/>
            <person name="Rysina M.S."/>
            <person name="Baslerov R.V."/>
            <person name="Koziaeva V."/>
        </authorList>
    </citation>
    <scope>NUCLEOTIDE SEQUENCE [LARGE SCALE GENOMIC DNA]</scope>
    <source>
        <strain evidence="2 3">LBB-42</strain>
    </source>
</reference>
<gene>
    <name evidence="2" type="ORF">CU669_20255</name>
</gene>